<sequence length="159" mass="18148">MKTYRNILGIAFICFAALLCSCEQEYYHNFNLKNTSTVKVLFRGYIGENDSTDFLVDKGQSIRLNGYTDQSDNIRMSSITTLYDSIKVFTETGAMFLIRWDKTELNNADLGYSNFYYDGDWVMILNNSSTEFTISNEVINGYRTTNGLPVLEDILPDGN</sequence>
<proteinExistence type="predicted"/>
<keyword evidence="2" id="KW-1185">Reference proteome</keyword>
<reference evidence="1" key="1">
    <citation type="submission" date="2021-08" db="EMBL/GenBank/DDBJ databases">
        <title>Novel anaerobic bacterium isolated from sea squirt in East Sea, Republic of Korea.</title>
        <authorList>
            <person name="Nguyen T.H."/>
            <person name="Li Z."/>
            <person name="Lee Y.-J."/>
            <person name="Ko J."/>
            <person name="Kim S.-G."/>
        </authorList>
    </citation>
    <scope>NUCLEOTIDE SEQUENCE</scope>
    <source>
        <strain evidence="1">KCTC 25031</strain>
    </source>
</reference>
<accession>A0AC61NK20</accession>
<name>A0AC61NK20_9BACT</name>
<dbReference type="Proteomes" id="UP000826212">
    <property type="component" value="Chromosome"/>
</dbReference>
<evidence type="ECO:0000313" key="2">
    <source>
        <dbReference type="Proteomes" id="UP000826212"/>
    </source>
</evidence>
<protein>
    <submittedName>
        <fullName evidence="1">Uncharacterized protein</fullName>
    </submittedName>
</protein>
<organism evidence="1 2">
    <name type="scientific">Halosquirtibacter laminarini</name>
    <dbReference type="NCBI Taxonomy" id="3374600"/>
    <lineage>
        <taxon>Bacteria</taxon>
        <taxon>Pseudomonadati</taxon>
        <taxon>Bacteroidota</taxon>
        <taxon>Bacteroidia</taxon>
        <taxon>Marinilabiliales</taxon>
        <taxon>Prolixibacteraceae</taxon>
        <taxon>Halosquirtibacter</taxon>
    </lineage>
</organism>
<dbReference type="EMBL" id="CP081303">
    <property type="protein sequence ID" value="QZE13786.1"/>
    <property type="molecule type" value="Genomic_DNA"/>
</dbReference>
<evidence type="ECO:0000313" key="1">
    <source>
        <dbReference type="EMBL" id="QZE13786.1"/>
    </source>
</evidence>
<gene>
    <name evidence="1" type="ORF">K4L44_14660</name>
</gene>